<dbReference type="PROSITE" id="PS51833">
    <property type="entry name" value="HDOD"/>
    <property type="match status" value="1"/>
</dbReference>
<protein>
    <submittedName>
        <fullName evidence="3">HDOD domain-containing protein</fullName>
    </submittedName>
</protein>
<feature type="domain" description="HDOD" evidence="2">
    <location>
        <begin position="16"/>
        <end position="212"/>
    </location>
</feature>
<dbReference type="OrthoDB" id="9788446at2"/>
<evidence type="ECO:0000313" key="3">
    <source>
        <dbReference type="EMBL" id="MSS42264.1"/>
    </source>
</evidence>
<dbReference type="Pfam" id="PF08668">
    <property type="entry name" value="HDOD"/>
    <property type="match status" value="1"/>
</dbReference>
<comment type="caution">
    <text evidence="3">The sequence shown here is derived from an EMBL/GenBank/DDBJ whole genome shotgun (WGS) entry which is preliminary data.</text>
</comment>
<dbReference type="PROSITE" id="PS51831">
    <property type="entry name" value="HD"/>
    <property type="match status" value="1"/>
</dbReference>
<accession>A0A844FE50</accession>
<evidence type="ECO:0000259" key="1">
    <source>
        <dbReference type="PROSITE" id="PS51831"/>
    </source>
</evidence>
<dbReference type="Proteomes" id="UP000462760">
    <property type="component" value="Unassembled WGS sequence"/>
</dbReference>
<dbReference type="PANTHER" id="PTHR33525:SF3">
    <property type="entry name" value="RIBONUCLEASE Y"/>
    <property type="match status" value="1"/>
</dbReference>
<dbReference type="SUPFAM" id="SSF109604">
    <property type="entry name" value="HD-domain/PDEase-like"/>
    <property type="match status" value="1"/>
</dbReference>
<evidence type="ECO:0000313" key="4">
    <source>
        <dbReference type="Proteomes" id="UP000462760"/>
    </source>
</evidence>
<dbReference type="InterPro" id="IPR006674">
    <property type="entry name" value="HD_domain"/>
</dbReference>
<feature type="domain" description="HD" evidence="1">
    <location>
        <begin position="111"/>
        <end position="234"/>
    </location>
</feature>
<evidence type="ECO:0000259" key="2">
    <source>
        <dbReference type="PROSITE" id="PS51833"/>
    </source>
</evidence>
<proteinExistence type="predicted"/>
<organism evidence="3 4">
    <name type="scientific">Anaerosalibacter bizertensis</name>
    <dbReference type="NCBI Taxonomy" id="932217"/>
    <lineage>
        <taxon>Bacteria</taxon>
        <taxon>Bacillati</taxon>
        <taxon>Bacillota</taxon>
        <taxon>Tissierellia</taxon>
        <taxon>Tissierellales</taxon>
        <taxon>Sporanaerobacteraceae</taxon>
        <taxon>Anaerosalibacter</taxon>
    </lineage>
</organism>
<dbReference type="PANTHER" id="PTHR33525">
    <property type="match status" value="1"/>
</dbReference>
<name>A0A844FE50_9FIRM</name>
<sequence>MGKLTLDRIVEKVEEMPVLPNRINKIIEIVENSDSTVKDLENEILKDQSLTSKVLKLANTTHYGYPRKISTVSRATILLGFQTIKSIALASTVSKYLLGELEGYALGKNDLWKQSQTCGIISRYIGKKKSIENPEKAYIAGLLRDIGKTILNHYVQDEYCEIVKIVEEERVPFLEAEKLVLGFDHAEIGGKVAQKWNFPKDLVEAIEYHHTPEKALENPDLVSIVHVADAITMMMGVGLGADGMKYNLSQFAIENLKLNETEIQYIILEASDLIIDDDNFNVI</sequence>
<dbReference type="Gene3D" id="1.10.3210.10">
    <property type="entry name" value="Hypothetical protein af1432"/>
    <property type="match status" value="1"/>
</dbReference>
<dbReference type="AlphaFoldDB" id="A0A844FE50"/>
<gene>
    <name evidence="3" type="ORF">FYJ27_00745</name>
</gene>
<dbReference type="EMBL" id="VULR01000001">
    <property type="protein sequence ID" value="MSS42264.1"/>
    <property type="molecule type" value="Genomic_DNA"/>
</dbReference>
<dbReference type="RefSeq" id="WP_154481605.1">
    <property type="nucleotide sequence ID" value="NZ_VULR01000001.1"/>
</dbReference>
<reference evidence="3 4" key="1">
    <citation type="submission" date="2019-08" db="EMBL/GenBank/DDBJ databases">
        <title>In-depth cultivation of the pig gut microbiome towards novel bacterial diversity and tailored functional studies.</title>
        <authorList>
            <person name="Wylensek D."/>
            <person name="Hitch T.C.A."/>
            <person name="Clavel T."/>
        </authorList>
    </citation>
    <scope>NUCLEOTIDE SEQUENCE [LARGE SCALE GENOMIC DNA]</scope>
    <source>
        <strain evidence="3 4">Med78-601-WT-4W-RMD-3</strain>
    </source>
</reference>
<dbReference type="InterPro" id="IPR003607">
    <property type="entry name" value="HD/PDEase_dom"/>
</dbReference>
<dbReference type="InterPro" id="IPR013976">
    <property type="entry name" value="HDOD"/>
</dbReference>
<dbReference type="InterPro" id="IPR052340">
    <property type="entry name" value="RNase_Y/CdgJ"/>
</dbReference>
<dbReference type="CDD" id="cd00077">
    <property type="entry name" value="HDc"/>
    <property type="match status" value="1"/>
</dbReference>